<name>A0AC35TUV5_9BILA</name>
<accession>A0AC35TUV5</accession>
<evidence type="ECO:0000313" key="2">
    <source>
        <dbReference type="WBParaSite" id="RSKR_0000445700.1"/>
    </source>
</evidence>
<dbReference type="Proteomes" id="UP000095286">
    <property type="component" value="Unplaced"/>
</dbReference>
<proteinExistence type="predicted"/>
<organism evidence="1 2">
    <name type="scientific">Rhabditophanes sp. KR3021</name>
    <dbReference type="NCBI Taxonomy" id="114890"/>
    <lineage>
        <taxon>Eukaryota</taxon>
        <taxon>Metazoa</taxon>
        <taxon>Ecdysozoa</taxon>
        <taxon>Nematoda</taxon>
        <taxon>Chromadorea</taxon>
        <taxon>Rhabditida</taxon>
        <taxon>Tylenchina</taxon>
        <taxon>Panagrolaimomorpha</taxon>
        <taxon>Strongyloidoidea</taxon>
        <taxon>Alloionematidae</taxon>
        <taxon>Rhabditophanes</taxon>
    </lineage>
</organism>
<sequence length="485" mass="56256">MSQESDDSSGPTKRIKLHECGEERHPDEEKETSCKGRKYGKPDCDASREEKKSPTSTVFISTRSSRRQKNEPFLVLDGSIAKGSGPLTQLHVKVRHGEAYQVDPKLMDQLEEMSKNASKRTDDYEGEERLWLSEDTLPPERSVKITKYLDEINRLQIESHDLALARLIRLDYNFEAALAEAKKTIRVEDYWSAEEIVQFKYCQQRYGKIFHKYKTLLNNKSTQAIVDRYFKYKHFDKMRSNAVFNEPLSHVDIAHRAISKPFFKNFDDVECTNCGKVGPYYKKINNTEVNCEYCCAYKEAYGNTPSPEFQKKGTDEELCHEILKMKINGLRKKLMSDYVREKKECDSDKQNDLLFPISKKTPLQRHYAKVEKMAHVNRTILLLKAEQKKLLEVAEHQKERVEISYMPVYGNHPSQINTPPIPNFGDWREWEQKLQEAVFELCIIFGFDTTSVVKELRGGIDEVTLLDFIPNCLIGKEHAALVNKS</sequence>
<evidence type="ECO:0000313" key="1">
    <source>
        <dbReference type="Proteomes" id="UP000095286"/>
    </source>
</evidence>
<reference evidence="2" key="1">
    <citation type="submission" date="2016-11" db="UniProtKB">
        <authorList>
            <consortium name="WormBaseParasite"/>
        </authorList>
    </citation>
    <scope>IDENTIFICATION</scope>
    <source>
        <strain evidence="2">KR3021</strain>
    </source>
</reference>
<dbReference type="WBParaSite" id="RSKR_0000445700.1">
    <property type="protein sequence ID" value="RSKR_0000445700.1"/>
    <property type="gene ID" value="RSKR_0000445700"/>
</dbReference>
<protein>
    <submittedName>
        <fullName evidence="2">ELM2 domain-containing protein</fullName>
    </submittedName>
</protein>